<dbReference type="AlphaFoldDB" id="A0A3S9P215"/>
<sequence>MIKLRTLTLKDLDEYKFWLLPHHTYQSLNAPYFKKKSVDEIENYIHQLRIEFENKVNPLPHKKIITNETNKLIGEVTWRWRSEETNWMEIGIVVFNPEFWHQGIGYKALCIWIDSLFLERPDLVRLGLTTWSGNEGMMKLSKKLGMKKEAQFRNARIINGKYFDSISYGILRSEWETQLQEIKF</sequence>
<feature type="domain" description="N-acetyltransferase" evidence="1">
    <location>
        <begin position="2"/>
        <end position="164"/>
    </location>
</feature>
<dbReference type="RefSeq" id="WP_126613521.1">
    <property type="nucleotide sequence ID" value="NZ_CP034562.1"/>
</dbReference>
<dbReference type="OrthoDB" id="9811523at2"/>
<evidence type="ECO:0000313" key="3">
    <source>
        <dbReference type="Proteomes" id="UP000267268"/>
    </source>
</evidence>
<dbReference type="KEGG" id="fll:EI427_08255"/>
<name>A0A3S9P215_9BACT</name>
<dbReference type="PANTHER" id="PTHR43415">
    <property type="entry name" value="SPERMIDINE N(1)-ACETYLTRANSFERASE"/>
    <property type="match status" value="1"/>
</dbReference>
<dbReference type="Proteomes" id="UP000267268">
    <property type="component" value="Chromosome 1"/>
</dbReference>
<keyword evidence="2" id="KW-0808">Transferase</keyword>
<evidence type="ECO:0000313" key="2">
    <source>
        <dbReference type="EMBL" id="AZQ62228.1"/>
    </source>
</evidence>
<dbReference type="SUPFAM" id="SSF55729">
    <property type="entry name" value="Acyl-CoA N-acyltransferases (Nat)"/>
    <property type="match status" value="1"/>
</dbReference>
<dbReference type="EMBL" id="CP034562">
    <property type="protein sequence ID" value="AZQ62228.1"/>
    <property type="molecule type" value="Genomic_DNA"/>
</dbReference>
<dbReference type="PANTHER" id="PTHR43415:SF4">
    <property type="entry name" value="N-ACETYLTRANSFERASE DOMAIN-CONTAINING PROTEIN"/>
    <property type="match status" value="1"/>
</dbReference>
<proteinExistence type="predicted"/>
<organism evidence="2 3">
    <name type="scientific">Flammeovirga pectinis</name>
    <dbReference type="NCBI Taxonomy" id="2494373"/>
    <lineage>
        <taxon>Bacteria</taxon>
        <taxon>Pseudomonadati</taxon>
        <taxon>Bacteroidota</taxon>
        <taxon>Cytophagia</taxon>
        <taxon>Cytophagales</taxon>
        <taxon>Flammeovirgaceae</taxon>
        <taxon>Flammeovirga</taxon>
    </lineage>
</organism>
<reference evidence="2 3" key="1">
    <citation type="submission" date="2018-12" db="EMBL/GenBank/DDBJ databases">
        <title>Flammeovirga pectinis sp. nov., isolated from the gut of the Korean scallop, Patinopecten yessoensis.</title>
        <authorList>
            <person name="Bae J.-W."/>
            <person name="Jeong Y.-S."/>
            <person name="Kang W."/>
        </authorList>
    </citation>
    <scope>NUCLEOTIDE SEQUENCE [LARGE SCALE GENOMIC DNA]</scope>
    <source>
        <strain evidence="2 3">L12M1</strain>
    </source>
</reference>
<gene>
    <name evidence="2" type="ORF">EI427_08255</name>
</gene>
<dbReference type="InterPro" id="IPR016181">
    <property type="entry name" value="Acyl_CoA_acyltransferase"/>
</dbReference>
<evidence type="ECO:0000259" key="1">
    <source>
        <dbReference type="PROSITE" id="PS51186"/>
    </source>
</evidence>
<dbReference type="InterPro" id="IPR000182">
    <property type="entry name" value="GNAT_dom"/>
</dbReference>
<protein>
    <submittedName>
        <fullName evidence="2">N-acetyltransferase</fullName>
    </submittedName>
</protein>
<dbReference type="PROSITE" id="PS51186">
    <property type="entry name" value="GNAT"/>
    <property type="match status" value="1"/>
</dbReference>
<dbReference type="Pfam" id="PF13302">
    <property type="entry name" value="Acetyltransf_3"/>
    <property type="match status" value="1"/>
</dbReference>
<accession>A0A3S9P215</accession>
<keyword evidence="3" id="KW-1185">Reference proteome</keyword>
<dbReference type="GO" id="GO:0016747">
    <property type="term" value="F:acyltransferase activity, transferring groups other than amino-acyl groups"/>
    <property type="evidence" value="ECO:0007669"/>
    <property type="project" value="InterPro"/>
</dbReference>
<dbReference type="Gene3D" id="3.40.630.30">
    <property type="match status" value="1"/>
</dbReference>